<protein>
    <submittedName>
        <fullName evidence="2">Uncharacterized protein</fullName>
    </submittedName>
</protein>
<dbReference type="KEGG" id="abac:LuPra_00879"/>
<dbReference type="STRING" id="1855912.LuPra_00879"/>
<evidence type="ECO:0000256" key="1">
    <source>
        <dbReference type="SAM" id="MobiDB-lite"/>
    </source>
</evidence>
<feature type="compositionally biased region" description="Basic residues" evidence="1">
    <location>
        <begin position="269"/>
        <end position="280"/>
    </location>
</feature>
<organism evidence="2 3">
    <name type="scientific">Luteitalea pratensis</name>
    <dbReference type="NCBI Taxonomy" id="1855912"/>
    <lineage>
        <taxon>Bacteria</taxon>
        <taxon>Pseudomonadati</taxon>
        <taxon>Acidobacteriota</taxon>
        <taxon>Vicinamibacteria</taxon>
        <taxon>Vicinamibacterales</taxon>
        <taxon>Vicinamibacteraceae</taxon>
        <taxon>Luteitalea</taxon>
    </lineage>
</organism>
<keyword evidence="3" id="KW-1185">Reference proteome</keyword>
<reference evidence="2 3" key="1">
    <citation type="journal article" date="2016" name="Genome Announc.">
        <title>First Complete Genome Sequence of a Subdivision 6 Acidobacterium Strain.</title>
        <authorList>
            <person name="Huang S."/>
            <person name="Vieira S."/>
            <person name="Bunk B."/>
            <person name="Riedel T."/>
            <person name="Sproer C."/>
            <person name="Overmann J."/>
        </authorList>
    </citation>
    <scope>NUCLEOTIDE SEQUENCE [LARGE SCALE GENOMIC DNA]</scope>
    <source>
        <strain evidence="3">DSM 100886 HEG_-6_39</strain>
    </source>
</reference>
<dbReference type="EMBL" id="CP015136">
    <property type="protein sequence ID" value="AMY07701.1"/>
    <property type="molecule type" value="Genomic_DNA"/>
</dbReference>
<reference evidence="3" key="2">
    <citation type="submission" date="2016-04" db="EMBL/GenBank/DDBJ databases">
        <title>First Complete Genome Sequence of a Subdivision 6 Acidobacterium.</title>
        <authorList>
            <person name="Huang S."/>
            <person name="Vieira S."/>
            <person name="Bunk B."/>
            <person name="Riedel T."/>
            <person name="Sproeer C."/>
            <person name="Overmann J."/>
        </authorList>
    </citation>
    <scope>NUCLEOTIDE SEQUENCE [LARGE SCALE GENOMIC DNA]</scope>
    <source>
        <strain evidence="3">DSM 100886 HEG_-6_39</strain>
    </source>
</reference>
<gene>
    <name evidence="2" type="ORF">LuPra_00879</name>
</gene>
<name>A0A143PGQ6_LUTPR</name>
<sequence>MGDTSFAFRASSHGGCATPRWSFFQPRVPRPPCFAAAHSPSPTPERPVLSTIRCSGLWPACRASRRRVTDSVAAASMAQASRPARIAVRIDRTNPPLTARASGTQAGVSGGLDREVREPWLPARSTGRRNSSGSPGIREQPQRQVAPPDQGARTPPLPNPTVHLVRRLHPRRHPTIMRRAPSTRHGSTAGYHSAVRNRAPTPPSQLSVIALPIGPAPGVAQPTSGTTLRFESSRLPRVVGDDAASRGSSGSSLATVIGGSGRGVSQSSHRPRGRMKLANT</sequence>
<dbReference type="AlphaFoldDB" id="A0A143PGQ6"/>
<feature type="compositionally biased region" description="Basic residues" evidence="1">
    <location>
        <begin position="164"/>
        <end position="176"/>
    </location>
</feature>
<accession>A0A143PGQ6</accession>
<feature type="region of interest" description="Disordered" evidence="1">
    <location>
        <begin position="240"/>
        <end position="280"/>
    </location>
</feature>
<proteinExistence type="predicted"/>
<evidence type="ECO:0000313" key="3">
    <source>
        <dbReference type="Proteomes" id="UP000076079"/>
    </source>
</evidence>
<feature type="region of interest" description="Disordered" evidence="1">
    <location>
        <begin position="88"/>
        <end position="202"/>
    </location>
</feature>
<dbReference type="Proteomes" id="UP000076079">
    <property type="component" value="Chromosome"/>
</dbReference>
<evidence type="ECO:0000313" key="2">
    <source>
        <dbReference type="EMBL" id="AMY07701.1"/>
    </source>
</evidence>